<organism evidence="2 3">
    <name type="scientific">Ramlibacter pinisoli</name>
    <dbReference type="NCBI Taxonomy" id="2682844"/>
    <lineage>
        <taxon>Bacteria</taxon>
        <taxon>Pseudomonadati</taxon>
        <taxon>Pseudomonadota</taxon>
        <taxon>Betaproteobacteria</taxon>
        <taxon>Burkholderiales</taxon>
        <taxon>Comamonadaceae</taxon>
        <taxon>Ramlibacter</taxon>
    </lineage>
</organism>
<gene>
    <name evidence="2" type="ORF">GON04_08185</name>
</gene>
<dbReference type="CDD" id="cd07012">
    <property type="entry name" value="PBP2_Bug_TTT"/>
    <property type="match status" value="1"/>
</dbReference>
<evidence type="ECO:0000313" key="2">
    <source>
        <dbReference type="EMBL" id="MVQ29422.1"/>
    </source>
</evidence>
<protein>
    <submittedName>
        <fullName evidence="2">Tripartite tricarboxylate transporter substrate binding protein</fullName>
    </submittedName>
</protein>
<sequence>MLLCAVTLQAHAAFPAKPITIVVPFSAGGGTDLTARLLAKSMEKYAGQPVVVVNKVGAGGEIGMAQVASAPADGYMLSIVNTPNALTIPIERSAKFGLASFDLLANVMDDPATLSVNPSRGIQSIQDLVAAAKKAPDTLTYGTAGIGSAGHVSMLMLEKAAGIKLRHVPFKGTSEVANALLGGHIDVATANLGEALGFAKGSQWLILGQMAPRRSPMARELPTFAEAGYALESGSLRGLGAPRGLPVETSRALLAIIDKAVADPEFREAALKAQQDVRYLRQGEYQALMTEMKKRYESLWTTSPWNQ</sequence>
<dbReference type="SUPFAM" id="SSF53850">
    <property type="entry name" value="Periplasmic binding protein-like II"/>
    <property type="match status" value="1"/>
</dbReference>
<keyword evidence="3" id="KW-1185">Reference proteome</keyword>
<dbReference type="Gene3D" id="3.40.190.150">
    <property type="entry name" value="Bordetella uptake gene, domain 1"/>
    <property type="match status" value="1"/>
</dbReference>
<dbReference type="InterPro" id="IPR042100">
    <property type="entry name" value="Bug_dom1"/>
</dbReference>
<dbReference type="Pfam" id="PF03401">
    <property type="entry name" value="TctC"/>
    <property type="match status" value="1"/>
</dbReference>
<dbReference type="PANTHER" id="PTHR42928">
    <property type="entry name" value="TRICARBOXYLATE-BINDING PROTEIN"/>
    <property type="match status" value="1"/>
</dbReference>
<comment type="caution">
    <text evidence="2">The sequence shown here is derived from an EMBL/GenBank/DDBJ whole genome shotgun (WGS) entry which is preliminary data.</text>
</comment>
<dbReference type="InterPro" id="IPR005064">
    <property type="entry name" value="BUG"/>
</dbReference>
<dbReference type="PANTHER" id="PTHR42928:SF5">
    <property type="entry name" value="BLR1237 PROTEIN"/>
    <property type="match status" value="1"/>
</dbReference>
<evidence type="ECO:0000313" key="3">
    <source>
        <dbReference type="Proteomes" id="UP000469385"/>
    </source>
</evidence>
<reference evidence="2 3" key="1">
    <citation type="submission" date="2019-12" db="EMBL/GenBank/DDBJ databases">
        <authorList>
            <person name="Huq M.A."/>
        </authorList>
    </citation>
    <scope>NUCLEOTIDE SEQUENCE [LARGE SCALE GENOMIC DNA]</scope>
    <source>
        <strain evidence="2 3">MAH-25</strain>
    </source>
</reference>
<dbReference type="PIRSF" id="PIRSF017082">
    <property type="entry name" value="YflP"/>
    <property type="match status" value="1"/>
</dbReference>
<evidence type="ECO:0000256" key="1">
    <source>
        <dbReference type="ARBA" id="ARBA00006987"/>
    </source>
</evidence>
<name>A0A6N8IRR8_9BURK</name>
<dbReference type="Gene3D" id="3.40.190.10">
    <property type="entry name" value="Periplasmic binding protein-like II"/>
    <property type="match status" value="1"/>
</dbReference>
<comment type="similarity">
    <text evidence="1">Belongs to the UPF0065 (bug) family.</text>
</comment>
<accession>A0A6N8IRR8</accession>
<dbReference type="Proteomes" id="UP000469385">
    <property type="component" value="Unassembled WGS sequence"/>
</dbReference>
<proteinExistence type="inferred from homology"/>
<dbReference type="EMBL" id="WSEL01000003">
    <property type="protein sequence ID" value="MVQ29422.1"/>
    <property type="molecule type" value="Genomic_DNA"/>
</dbReference>
<dbReference type="AlphaFoldDB" id="A0A6N8IRR8"/>